<gene>
    <name evidence="2" type="ORF">Pan216_54190</name>
</gene>
<accession>A0A518BC36</accession>
<dbReference type="AlphaFoldDB" id="A0A518BC36"/>
<dbReference type="Proteomes" id="UP000317093">
    <property type="component" value="Chromosome"/>
</dbReference>
<dbReference type="EMBL" id="CP036279">
    <property type="protein sequence ID" value="QDU64529.1"/>
    <property type="molecule type" value="Genomic_DNA"/>
</dbReference>
<proteinExistence type="predicted"/>
<dbReference type="RefSeq" id="WP_419193011.1">
    <property type="nucleotide sequence ID" value="NZ_CP036279.1"/>
</dbReference>
<evidence type="ECO:0000313" key="3">
    <source>
        <dbReference type="Proteomes" id="UP000317093"/>
    </source>
</evidence>
<name>A0A518BC36_9BACT</name>
<feature type="domain" description="PEGA" evidence="1">
    <location>
        <begin position="36"/>
        <end position="80"/>
    </location>
</feature>
<dbReference type="Pfam" id="PF08308">
    <property type="entry name" value="PEGA"/>
    <property type="match status" value="1"/>
</dbReference>
<evidence type="ECO:0000313" key="2">
    <source>
        <dbReference type="EMBL" id="QDU64529.1"/>
    </source>
</evidence>
<evidence type="ECO:0000259" key="1">
    <source>
        <dbReference type="Pfam" id="PF08308"/>
    </source>
</evidence>
<dbReference type="KEGG" id="knv:Pan216_54190"/>
<reference evidence="2 3" key="1">
    <citation type="submission" date="2019-02" db="EMBL/GenBank/DDBJ databases">
        <title>Deep-cultivation of Planctomycetes and their phenomic and genomic characterization uncovers novel biology.</title>
        <authorList>
            <person name="Wiegand S."/>
            <person name="Jogler M."/>
            <person name="Boedeker C."/>
            <person name="Pinto D."/>
            <person name="Vollmers J."/>
            <person name="Rivas-Marin E."/>
            <person name="Kohn T."/>
            <person name="Peeters S.H."/>
            <person name="Heuer A."/>
            <person name="Rast P."/>
            <person name="Oberbeckmann S."/>
            <person name="Bunk B."/>
            <person name="Jeske O."/>
            <person name="Meyerdierks A."/>
            <person name="Storesund J.E."/>
            <person name="Kallscheuer N."/>
            <person name="Luecker S."/>
            <person name="Lage O.M."/>
            <person name="Pohl T."/>
            <person name="Merkel B.J."/>
            <person name="Hornburger P."/>
            <person name="Mueller R.-W."/>
            <person name="Bruemmer F."/>
            <person name="Labrenz M."/>
            <person name="Spormann A.M."/>
            <person name="Op den Camp H."/>
            <person name="Overmann J."/>
            <person name="Amann R."/>
            <person name="Jetten M.S.M."/>
            <person name="Mascher T."/>
            <person name="Medema M.H."/>
            <person name="Devos D.P."/>
            <person name="Kaster A.-K."/>
            <person name="Ovreas L."/>
            <person name="Rohde M."/>
            <person name="Galperin M.Y."/>
            <person name="Jogler C."/>
        </authorList>
    </citation>
    <scope>NUCLEOTIDE SEQUENCE [LARGE SCALE GENOMIC DNA]</scope>
    <source>
        <strain evidence="2 3">Pan216</strain>
    </source>
</reference>
<sequence length="163" mass="18428">MIKRFADSRSATSRGRLFGLAALLGLACLGCVDRRMTVRTIPSNSLVILDGQEIGHSPVSVPFTYYGDRQIKLVKDGYETKTINQKISTPWYEFVPLDFVTEVLVPWKIHDRRNYLYSLEPSVMVPSDELLQRAADVRFEGQHPPEEALKRAKVEPQVPALTP</sequence>
<organism evidence="2 3">
    <name type="scientific">Kolteria novifilia</name>
    <dbReference type="NCBI Taxonomy" id="2527975"/>
    <lineage>
        <taxon>Bacteria</taxon>
        <taxon>Pseudomonadati</taxon>
        <taxon>Planctomycetota</taxon>
        <taxon>Planctomycetia</taxon>
        <taxon>Kolteriales</taxon>
        <taxon>Kolteriaceae</taxon>
        <taxon>Kolteria</taxon>
    </lineage>
</organism>
<dbReference type="PROSITE" id="PS51257">
    <property type="entry name" value="PROKAR_LIPOPROTEIN"/>
    <property type="match status" value="1"/>
</dbReference>
<keyword evidence="3" id="KW-1185">Reference proteome</keyword>
<protein>
    <submittedName>
        <fullName evidence="2">PEGA domain protein</fullName>
    </submittedName>
</protein>
<dbReference type="InterPro" id="IPR013229">
    <property type="entry name" value="PEGA"/>
</dbReference>